<evidence type="ECO:0000256" key="1">
    <source>
        <dbReference type="ARBA" id="ARBA00004196"/>
    </source>
</evidence>
<name>A0ABW0EQN4_9PSEU</name>
<evidence type="ECO:0000256" key="4">
    <source>
        <dbReference type="ARBA" id="ARBA00023008"/>
    </source>
</evidence>
<keyword evidence="3 7" id="KW-0732">Signal</keyword>
<sequence>MRITTLPRAAAVLAAAAVLLAAGPPAYAHDQVLAQSPAADAALDASPRRVSLTFTDTPLDIGAVVMVVDPAGRNWAAGEPRISGATVEQPVGALPDGHYQVRWRVVSADGHPISESYPFTVGDAAGAPTFTRQAPPAGPDGPDNANLGEFALTDAADAADADAEDSTVRTVLVAAAGAVAGLLLFAAGLFTAGQRKRSTTKGTP</sequence>
<evidence type="ECO:0000313" key="9">
    <source>
        <dbReference type="EMBL" id="MFC5289584.1"/>
    </source>
</evidence>
<feature type="chain" id="PRO_5046480796" evidence="7">
    <location>
        <begin position="29"/>
        <end position="204"/>
    </location>
</feature>
<keyword evidence="10" id="KW-1185">Reference proteome</keyword>
<keyword evidence="2" id="KW-0479">Metal-binding</keyword>
<reference evidence="10" key="1">
    <citation type="journal article" date="2019" name="Int. J. Syst. Evol. Microbiol.">
        <title>The Global Catalogue of Microorganisms (GCM) 10K type strain sequencing project: providing services to taxonomists for standard genome sequencing and annotation.</title>
        <authorList>
            <consortium name="The Broad Institute Genomics Platform"/>
            <consortium name="The Broad Institute Genome Sequencing Center for Infectious Disease"/>
            <person name="Wu L."/>
            <person name="Ma J."/>
        </authorList>
    </citation>
    <scope>NUCLEOTIDE SEQUENCE [LARGE SCALE GENOMIC DNA]</scope>
    <source>
        <strain evidence="10">CCUG 59778</strain>
    </source>
</reference>
<evidence type="ECO:0000256" key="3">
    <source>
        <dbReference type="ARBA" id="ARBA00022729"/>
    </source>
</evidence>
<dbReference type="InterPro" id="IPR032694">
    <property type="entry name" value="CopC/D"/>
</dbReference>
<evidence type="ECO:0000313" key="10">
    <source>
        <dbReference type="Proteomes" id="UP001596157"/>
    </source>
</evidence>
<protein>
    <submittedName>
        <fullName evidence="9">Copper resistance protein CopC</fullName>
    </submittedName>
</protein>
<dbReference type="InterPro" id="IPR007348">
    <property type="entry name" value="CopC_dom"/>
</dbReference>
<proteinExistence type="predicted"/>
<evidence type="ECO:0000256" key="5">
    <source>
        <dbReference type="SAM" id="MobiDB-lite"/>
    </source>
</evidence>
<dbReference type="InterPro" id="IPR014755">
    <property type="entry name" value="Cu-Rt/internalin_Ig-like"/>
</dbReference>
<organism evidence="9 10">
    <name type="scientific">Actinokineospora guangxiensis</name>
    <dbReference type="NCBI Taxonomy" id="1490288"/>
    <lineage>
        <taxon>Bacteria</taxon>
        <taxon>Bacillati</taxon>
        <taxon>Actinomycetota</taxon>
        <taxon>Actinomycetes</taxon>
        <taxon>Pseudonocardiales</taxon>
        <taxon>Pseudonocardiaceae</taxon>
        <taxon>Actinokineospora</taxon>
    </lineage>
</organism>
<keyword evidence="6" id="KW-0812">Transmembrane</keyword>
<dbReference type="SUPFAM" id="SSF81296">
    <property type="entry name" value="E set domains"/>
    <property type="match status" value="1"/>
</dbReference>
<comment type="subcellular location">
    <subcellularLocation>
        <location evidence="1">Cell envelope</location>
    </subcellularLocation>
</comment>
<evidence type="ECO:0000256" key="2">
    <source>
        <dbReference type="ARBA" id="ARBA00022723"/>
    </source>
</evidence>
<dbReference type="PANTHER" id="PTHR34820:SF4">
    <property type="entry name" value="INNER MEMBRANE PROTEIN YEBZ"/>
    <property type="match status" value="1"/>
</dbReference>
<feature type="transmembrane region" description="Helical" evidence="6">
    <location>
        <begin position="171"/>
        <end position="192"/>
    </location>
</feature>
<keyword evidence="4" id="KW-0186">Copper</keyword>
<evidence type="ECO:0000256" key="6">
    <source>
        <dbReference type="SAM" id="Phobius"/>
    </source>
</evidence>
<dbReference type="Proteomes" id="UP001596157">
    <property type="component" value="Unassembled WGS sequence"/>
</dbReference>
<evidence type="ECO:0000256" key="7">
    <source>
        <dbReference type="SAM" id="SignalP"/>
    </source>
</evidence>
<dbReference type="EMBL" id="JBHSKF010000011">
    <property type="protein sequence ID" value="MFC5289584.1"/>
    <property type="molecule type" value="Genomic_DNA"/>
</dbReference>
<accession>A0ABW0EQN4</accession>
<feature type="domain" description="CopC" evidence="8">
    <location>
        <begin position="29"/>
        <end position="121"/>
    </location>
</feature>
<dbReference type="Gene3D" id="2.60.40.1220">
    <property type="match status" value="1"/>
</dbReference>
<dbReference type="InterPro" id="IPR014756">
    <property type="entry name" value="Ig_E-set"/>
</dbReference>
<keyword evidence="6" id="KW-0472">Membrane</keyword>
<dbReference type="PANTHER" id="PTHR34820">
    <property type="entry name" value="INNER MEMBRANE PROTEIN YEBZ"/>
    <property type="match status" value="1"/>
</dbReference>
<feature type="region of interest" description="Disordered" evidence="5">
    <location>
        <begin position="124"/>
        <end position="148"/>
    </location>
</feature>
<dbReference type="Pfam" id="PF04234">
    <property type="entry name" value="CopC"/>
    <property type="match status" value="1"/>
</dbReference>
<evidence type="ECO:0000259" key="8">
    <source>
        <dbReference type="Pfam" id="PF04234"/>
    </source>
</evidence>
<comment type="caution">
    <text evidence="9">The sequence shown here is derived from an EMBL/GenBank/DDBJ whole genome shotgun (WGS) entry which is preliminary data.</text>
</comment>
<gene>
    <name evidence="9" type="ORF">ACFPM7_21225</name>
</gene>
<keyword evidence="6" id="KW-1133">Transmembrane helix</keyword>
<dbReference type="RefSeq" id="WP_378249428.1">
    <property type="nucleotide sequence ID" value="NZ_JBHSKF010000011.1"/>
</dbReference>
<feature type="signal peptide" evidence="7">
    <location>
        <begin position="1"/>
        <end position="28"/>
    </location>
</feature>